<dbReference type="EMBL" id="GL832957">
    <property type="protein sequence ID" value="EGD78949.1"/>
    <property type="molecule type" value="Genomic_DNA"/>
</dbReference>
<dbReference type="GO" id="GO:0005886">
    <property type="term" value="C:plasma membrane"/>
    <property type="evidence" value="ECO:0007669"/>
    <property type="project" value="TreeGrafter"/>
</dbReference>
<dbReference type="PANTHER" id="PTHR36300:SF1">
    <property type="entry name" value="RAW, ISOFORM A"/>
    <property type="match status" value="1"/>
</dbReference>
<evidence type="ECO:0000313" key="4">
    <source>
        <dbReference type="EMBL" id="EGD78949.1"/>
    </source>
</evidence>
<keyword evidence="2" id="KW-0732">Signal</keyword>
<accession>F2TZC5</accession>
<evidence type="ECO:0000259" key="3">
    <source>
        <dbReference type="Pfam" id="PF06239"/>
    </source>
</evidence>
<dbReference type="Gene3D" id="1.25.40.10">
    <property type="entry name" value="Tetratricopeptide repeat domain"/>
    <property type="match status" value="1"/>
</dbReference>
<feature type="region of interest" description="Disordered" evidence="1">
    <location>
        <begin position="303"/>
        <end position="334"/>
    </location>
</feature>
<dbReference type="OrthoDB" id="6493944at2759"/>
<feature type="compositionally biased region" description="Low complexity" evidence="1">
    <location>
        <begin position="675"/>
        <end position="689"/>
    </location>
</feature>
<dbReference type="Pfam" id="PF06239">
    <property type="entry name" value="ECSIT_N"/>
    <property type="match status" value="1"/>
</dbReference>
<dbReference type="InterPro" id="IPR046448">
    <property type="entry name" value="ECSIT_N"/>
</dbReference>
<organism evidence="5">
    <name type="scientific">Salpingoeca rosetta (strain ATCC 50818 / BSB-021)</name>
    <dbReference type="NCBI Taxonomy" id="946362"/>
    <lineage>
        <taxon>Eukaryota</taxon>
        <taxon>Choanoflagellata</taxon>
        <taxon>Craspedida</taxon>
        <taxon>Salpingoecidae</taxon>
        <taxon>Salpingoeca</taxon>
    </lineage>
</organism>
<feature type="compositionally biased region" description="Basic and acidic residues" evidence="1">
    <location>
        <begin position="325"/>
        <end position="334"/>
    </location>
</feature>
<dbReference type="InParanoid" id="F2TZC5"/>
<reference evidence="4" key="1">
    <citation type="submission" date="2009-08" db="EMBL/GenBank/DDBJ databases">
        <title>Annotation of Salpingoeca rosetta.</title>
        <authorList>
            <consortium name="The Broad Institute Genome Sequencing Platform"/>
            <person name="Russ C."/>
            <person name="Cuomo C."/>
            <person name="Burger G."/>
            <person name="Gray M.W."/>
            <person name="Holland P.W.H."/>
            <person name="King N."/>
            <person name="Lang F.B.F."/>
            <person name="Roger A.J."/>
            <person name="Ruiz-Trillo I."/>
            <person name="Young S.K."/>
            <person name="Zeng Q."/>
            <person name="Gargeya S."/>
            <person name="Alvarado L."/>
            <person name="Berlin A."/>
            <person name="Chapman S.B."/>
            <person name="Chen Z."/>
            <person name="Freedman E."/>
            <person name="Gellesch M."/>
            <person name="Goldberg J."/>
            <person name="Griggs A."/>
            <person name="Gujja S."/>
            <person name="Heilman E."/>
            <person name="Heiman D."/>
            <person name="Howarth C."/>
            <person name="Mehta T."/>
            <person name="Neiman D."/>
            <person name="Pearson M."/>
            <person name="Roberts A."/>
            <person name="Saif S."/>
            <person name="Shea T."/>
            <person name="Shenoy N."/>
            <person name="Sisk P."/>
            <person name="Stolte C."/>
            <person name="Sykes S."/>
            <person name="White J."/>
            <person name="Yandava C."/>
            <person name="Haas B."/>
            <person name="Nusbaum C."/>
            <person name="Birren B."/>
        </authorList>
    </citation>
    <scope>NUCLEOTIDE SEQUENCE [LARGE SCALE GENOMIC DNA]</scope>
    <source>
        <strain evidence="4">ATCC 50818</strain>
    </source>
</reference>
<feature type="region of interest" description="Disordered" evidence="1">
    <location>
        <begin position="82"/>
        <end position="122"/>
    </location>
</feature>
<dbReference type="Gene3D" id="3.40.50.450">
    <property type="match status" value="2"/>
</dbReference>
<name>F2TZC5_SALR5</name>
<feature type="compositionally biased region" description="Basic residues" evidence="1">
    <location>
        <begin position="450"/>
        <end position="463"/>
    </location>
</feature>
<dbReference type="GeneID" id="16078500"/>
<dbReference type="InterPro" id="IPR011990">
    <property type="entry name" value="TPR-like_helical_dom_sf"/>
</dbReference>
<evidence type="ECO:0000313" key="5">
    <source>
        <dbReference type="Proteomes" id="UP000007799"/>
    </source>
</evidence>
<proteinExistence type="predicted"/>
<evidence type="ECO:0000256" key="2">
    <source>
        <dbReference type="SAM" id="SignalP"/>
    </source>
</evidence>
<feature type="region of interest" description="Disordered" evidence="1">
    <location>
        <begin position="669"/>
        <end position="703"/>
    </location>
</feature>
<feature type="region of interest" description="Disordered" evidence="1">
    <location>
        <begin position="450"/>
        <end position="501"/>
    </location>
</feature>
<dbReference type="PANTHER" id="PTHR36300">
    <property type="entry name" value="RAW, ISOFORM A"/>
    <property type="match status" value="1"/>
</dbReference>
<dbReference type="KEGG" id="sre:PTSG_01922"/>
<feature type="signal peptide" evidence="2">
    <location>
        <begin position="1"/>
        <end position="16"/>
    </location>
</feature>
<keyword evidence="5" id="KW-1185">Reference proteome</keyword>
<gene>
    <name evidence="4" type="ORF">PTSG_01922</name>
</gene>
<protein>
    <recommendedName>
        <fullName evidence="3">ECSIT N-terminal domain-containing protein</fullName>
    </recommendedName>
</protein>
<dbReference type="eggNOG" id="KOG3941">
    <property type="taxonomic scope" value="Eukaryota"/>
</dbReference>
<sequence length="957" mass="104166">MLVAMLLARCGRSAVAVRGAAAGLGGRGAVGSRRMVAASASAVAASAAAASAAAAAAQAWQQRQHVQLATRGRGCCCFMSTTSTPQDMRGHDEHNGDTTSTARDVQVHGGGEGGSPVRGAAPLPPEVEARVRDVLGGTSTRELAQVVQLAQDEEQLFSIVDVIVQNQPARGHVKFINAVLNRMDELNADVEVHFYNRLLEVFPVTNTYKTKSLLDAVWPRPSLQVDAALKVLNRMENEGVMPNGHTFHSLMEVFGRASQPIKKVRSMGYWMRYFMDSNPFSISMLPERPRNERAFMHYTAQRIGGEATTSTGRGHSGRQPSAGGRPREQPTHGDEETTTMMQAMVQQHGNRTDARRDWISRLHECLPGPDHGGGGEEEETTLLLNKIHTLLKAHGLDHAPHTARQHSPKKSGHSLAALALLQYTQASQSYLDAMSSASVTDAVLEERHRSVRSWHGSHSKRSSVGRSGHDDDNEADDDDDSGRDGAQSGTKAPKLRHPHQVFLGGACNPTTWRRDVAIPFLEQHDVTYYNPQVDEWYPELMQEEERAKQAADVLLFVFDHTTRGVASMVEVAVNAATRPQSLVVALSPLPPHSVICGEQLDQRQIDDINRGRAILRTLLRDEGVPVFASIQDALTYTVCAVHRNSRPATEGDDVVLPAARLLSHIQTALAMHNPTSTTTTTTTTTSSSSNNRGGRDKGSDDDGHVLALKRRSSYDASLPFHLTVQDVQRCLRVLFGEDVSKDELASLIAALPCAPQPAEKRDKGDDHVGVCTFVVLCACVASTQHVVSQDRFADWLSDVGIAHGDGAGEDVLASDVYLGGTCGDSQWRTDVQEQLRRAGLSSFNPSIPRWTADMIPLEAAAKRRCRSMLYFIGSETRAVGSLVEAAYYVGKARRAFLAVESMTPGTTIDDHILTPLELKDFNRGRSYLRDAASQHGVHVYSDLASCVAETIRCLRTA</sequence>
<feature type="domain" description="ECSIT N-terminal" evidence="3">
    <location>
        <begin position="147"/>
        <end position="283"/>
    </location>
</feature>
<dbReference type="Proteomes" id="UP000007799">
    <property type="component" value="Unassembled WGS sequence"/>
</dbReference>
<dbReference type="STRING" id="946362.F2TZC5"/>
<dbReference type="RefSeq" id="XP_004997905.1">
    <property type="nucleotide sequence ID" value="XM_004997848.1"/>
</dbReference>
<dbReference type="AlphaFoldDB" id="F2TZC5"/>
<dbReference type="Pfam" id="PF15891">
    <property type="entry name" value="Nuc_deoxyri_tr2"/>
    <property type="match status" value="2"/>
</dbReference>
<dbReference type="InterPro" id="IPR039470">
    <property type="entry name" value="Nuc_deoxyri_tr2"/>
</dbReference>
<evidence type="ECO:0000256" key="1">
    <source>
        <dbReference type="SAM" id="MobiDB-lite"/>
    </source>
</evidence>
<feature type="compositionally biased region" description="Acidic residues" evidence="1">
    <location>
        <begin position="471"/>
        <end position="481"/>
    </location>
</feature>
<feature type="compositionally biased region" description="Basic and acidic residues" evidence="1">
    <location>
        <begin position="693"/>
        <end position="703"/>
    </location>
</feature>
<feature type="chain" id="PRO_5003288246" description="ECSIT N-terminal domain-containing protein" evidence="2">
    <location>
        <begin position="17"/>
        <end position="957"/>
    </location>
</feature>